<reference evidence="1" key="1">
    <citation type="submission" date="2017-05" db="UniProtKB">
        <authorList>
            <consortium name="EnsemblMetazoa"/>
        </authorList>
    </citation>
    <scope>IDENTIFICATION</scope>
</reference>
<dbReference type="InParanoid" id="A0A1X7VFB4"/>
<evidence type="ECO:0000313" key="1">
    <source>
        <dbReference type="EnsemblMetazoa" id="Aqu2.1.39005_001"/>
    </source>
</evidence>
<organism evidence="1">
    <name type="scientific">Amphimedon queenslandica</name>
    <name type="common">Sponge</name>
    <dbReference type="NCBI Taxonomy" id="400682"/>
    <lineage>
        <taxon>Eukaryota</taxon>
        <taxon>Metazoa</taxon>
        <taxon>Porifera</taxon>
        <taxon>Demospongiae</taxon>
        <taxon>Heteroscleromorpha</taxon>
        <taxon>Haplosclerida</taxon>
        <taxon>Niphatidae</taxon>
        <taxon>Amphimedon</taxon>
    </lineage>
</organism>
<dbReference type="OrthoDB" id="6152127at2759"/>
<dbReference type="EnsemblMetazoa" id="Aqu2.1.39005_001">
    <property type="protein sequence ID" value="Aqu2.1.39005_001"/>
    <property type="gene ID" value="Aqu2.1.39005"/>
</dbReference>
<name>A0A1X7VFB4_AMPQE</name>
<accession>A0A1X7VFB4</accession>
<dbReference type="AlphaFoldDB" id="A0A1X7VFB4"/>
<sequence>MNDEGNFWKCNFRHTIDLIGYFCSMHLRVNLRKVFLNRINGEEECNEVRKQHSVDVLVYEFCQLFPEYTLGAQFIDFLNIMATTSIAPDDVKYYQACLKVTLHRQVGCRYLVSPANGCKILLLKNAAMEFFRY</sequence>
<protein>
    <submittedName>
        <fullName evidence="1">Uncharacterized protein</fullName>
    </submittedName>
</protein>
<proteinExistence type="predicted"/>